<accession>A0A0M3JWV9</accession>
<keyword evidence="3" id="KW-1185">Reference proteome</keyword>
<evidence type="ECO:0000313" key="4">
    <source>
        <dbReference type="WBParaSite" id="ASIM_0001279701-mRNA-1"/>
    </source>
</evidence>
<sequence>MPFSDRYVAPKDPKSFSQDNLPDSEEELIEEERKQRSSLNQLHQQVCVFLLQIEELREMSVATEGKEEEIWDVQTAITLLSRKASEILWFQLKTLRGRRSESVETNASDGPSLEMFEEKQLLATYTALHEQIARYKADIIAVQNELLAASESSQQQLSPDEQYYWRNECHKEEIKRTRIVAQIVEERRQCCLLRAKLELKAIKHPTLLVTRF</sequence>
<dbReference type="EMBL" id="UYRR01031160">
    <property type="protein sequence ID" value="VDK46966.1"/>
    <property type="molecule type" value="Genomic_DNA"/>
</dbReference>
<feature type="region of interest" description="Disordered" evidence="1">
    <location>
        <begin position="1"/>
        <end position="32"/>
    </location>
</feature>
<gene>
    <name evidence="2" type="ORF">ASIM_LOCUS12263</name>
</gene>
<dbReference type="WBParaSite" id="ASIM_0001279701-mRNA-1">
    <property type="protein sequence ID" value="ASIM_0001279701-mRNA-1"/>
    <property type="gene ID" value="ASIM_0001279701"/>
</dbReference>
<protein>
    <submittedName>
        <fullName evidence="4">BMERB domain-containing protein</fullName>
    </submittedName>
</protein>
<evidence type="ECO:0000313" key="2">
    <source>
        <dbReference type="EMBL" id="VDK46966.1"/>
    </source>
</evidence>
<organism evidence="4">
    <name type="scientific">Anisakis simplex</name>
    <name type="common">Herring worm</name>
    <dbReference type="NCBI Taxonomy" id="6269"/>
    <lineage>
        <taxon>Eukaryota</taxon>
        <taxon>Metazoa</taxon>
        <taxon>Ecdysozoa</taxon>
        <taxon>Nematoda</taxon>
        <taxon>Chromadorea</taxon>
        <taxon>Rhabditida</taxon>
        <taxon>Spirurina</taxon>
        <taxon>Ascaridomorpha</taxon>
        <taxon>Ascaridoidea</taxon>
        <taxon>Anisakidae</taxon>
        <taxon>Anisakis</taxon>
        <taxon>Anisakis simplex complex</taxon>
    </lineage>
</organism>
<reference evidence="2 3" key="2">
    <citation type="submission" date="2018-11" db="EMBL/GenBank/DDBJ databases">
        <authorList>
            <consortium name="Pathogen Informatics"/>
        </authorList>
    </citation>
    <scope>NUCLEOTIDE SEQUENCE [LARGE SCALE GENOMIC DNA]</scope>
</reference>
<dbReference type="AlphaFoldDB" id="A0A0M3JWV9"/>
<proteinExistence type="predicted"/>
<name>A0A0M3JWV9_ANISI</name>
<reference evidence="4" key="1">
    <citation type="submission" date="2017-02" db="UniProtKB">
        <authorList>
            <consortium name="WormBaseParasite"/>
        </authorList>
    </citation>
    <scope>IDENTIFICATION</scope>
</reference>
<dbReference type="Proteomes" id="UP000267096">
    <property type="component" value="Unassembled WGS sequence"/>
</dbReference>
<evidence type="ECO:0000256" key="1">
    <source>
        <dbReference type="SAM" id="MobiDB-lite"/>
    </source>
</evidence>
<evidence type="ECO:0000313" key="3">
    <source>
        <dbReference type="Proteomes" id="UP000267096"/>
    </source>
</evidence>
<dbReference type="OrthoDB" id="10033734at2759"/>
<dbReference type="Gene3D" id="1.20.58.90">
    <property type="match status" value="1"/>
</dbReference>